<evidence type="ECO:0000313" key="2">
    <source>
        <dbReference type="Proteomes" id="UP000036873"/>
    </source>
</evidence>
<accession>A0A0L6U4W0</accession>
<dbReference type="EMBL" id="LGYO01000002">
    <property type="protein sequence ID" value="KNZ43569.1"/>
    <property type="molecule type" value="Genomic_DNA"/>
</dbReference>
<dbReference type="Proteomes" id="UP000036873">
    <property type="component" value="Unassembled WGS sequence"/>
</dbReference>
<protein>
    <submittedName>
        <fullName evidence="1">Uncharacterized protein</fullName>
    </submittedName>
</protein>
<gene>
    <name evidence="1" type="ORF">AKG39_00580</name>
</gene>
<sequence length="64" mass="7589">MKFPLFNIAKKLSIQPLSSQLFFLFHLISLQFETALFYVKRFENGMKESEFKINIAKITFGLKR</sequence>
<name>A0A0L6U4W0_9FIRM</name>
<reference evidence="2" key="1">
    <citation type="submission" date="2015-07" db="EMBL/GenBank/DDBJ databases">
        <title>Draft genome sequence of Acetobacterium bakii DSM 8293, a potential psychrophilic chemical producer through syngas fermentation.</title>
        <authorList>
            <person name="Song Y."/>
            <person name="Hwang S."/>
            <person name="Cho B.-K."/>
        </authorList>
    </citation>
    <scope>NUCLEOTIDE SEQUENCE [LARGE SCALE GENOMIC DNA]</scope>
    <source>
        <strain evidence="2">DSM 8239</strain>
    </source>
</reference>
<organism evidence="1 2">
    <name type="scientific">Acetobacterium bakii</name>
    <dbReference type="NCBI Taxonomy" id="52689"/>
    <lineage>
        <taxon>Bacteria</taxon>
        <taxon>Bacillati</taxon>
        <taxon>Bacillota</taxon>
        <taxon>Clostridia</taxon>
        <taxon>Eubacteriales</taxon>
        <taxon>Eubacteriaceae</taxon>
        <taxon>Acetobacterium</taxon>
    </lineage>
</organism>
<proteinExistence type="predicted"/>
<keyword evidence="2" id="KW-1185">Reference proteome</keyword>
<dbReference type="AlphaFoldDB" id="A0A0L6U4W0"/>
<evidence type="ECO:0000313" key="1">
    <source>
        <dbReference type="EMBL" id="KNZ43569.1"/>
    </source>
</evidence>
<comment type="caution">
    <text evidence="1">The sequence shown here is derived from an EMBL/GenBank/DDBJ whole genome shotgun (WGS) entry which is preliminary data.</text>
</comment>